<accession>A0A2X3C3D5</accession>
<dbReference type="EMBL" id="UAWO01000002">
    <property type="protein sequence ID" value="SQC06444.1"/>
    <property type="molecule type" value="Genomic_DNA"/>
</dbReference>
<dbReference type="AlphaFoldDB" id="A0A2X3C3D5"/>
<dbReference type="InterPro" id="IPR054798">
    <property type="entry name" value="Spaf_1101-like"/>
</dbReference>
<sequence length="885" mass="104502">MNDRSEFLDKIYINIDNQRKKYGQFKKCEFHMHTPASKCYKLIASAEDINDDNGNNYGEEKLGNYFNMTSEEVLSYAKEIGYINEHIYNEMMLNIDEYKNQKYSFQLNNNTIEYNSFKEYLTYRIIAYKLTIENIELAVISDHNTIEGYDKLLYVINEQFKNGNLKKSNIKLFLGVEISCSDKNHLMVIIDEKYKNNFNDYLKSIIMGDRLGTYYDTRTVIKDVEKFNAITYIAHANSSEFYGNEIYKREMLNLKSLHGFGIKKFEHKDLILNRIQKFNNNLKNTAFILEADSHSIDELGRKNCWVKLSNIDFKALKKAFLNHSICIYNKEPNSSSTYIKGLAIERGESGFLGSNPNGKKIDDKLIKDYMIINFSKDLNCIIGGKGTGKSTILNLIELIYSRETDDFEFLSFISQHRRIYSLFIFNNEEYLLEFIPQVISKGEYSYTPSISKKSYKKINEMYKLNTNWYNLFKINKYKNKNNYRNIEKKEIDIILKRVFKRGYNINKLVNKISNNKISDYIRDVMMYTIEYEEINSYIQKIKRTSNRSFFKELRENIDYIIDMIEYRKKIFNKKIDDFNKNNLGVIEIRYMPMNGYDYFEEFLEILSKRNYKFELNFIEKCVDDRDENIANTYLTWGDLEKYFSDARSHWNYFEILKLILNKELQKMNKVLPLINYEGIEEKYSTVNRGLIHVKKAETIKKINSAILNKFKNNIELLKENIINCFKVMDNFELYFNINNKEDITNLPVEFKNIKQLSSGQKVAALLTFVFNFGIITNDNTPLIIDQPEDNLDNTYIYKNLVESLKSIKNNRQVIIVTHSSTIVTNADAEEVIVLKSNNKQGWIEKHGYPSEKSIIKHILNYLEGGENSFNHKYSVYNVILSEKII</sequence>
<dbReference type="InterPro" id="IPR016195">
    <property type="entry name" value="Pol/histidinol_Pase-like"/>
</dbReference>
<dbReference type="Gene3D" id="3.20.20.140">
    <property type="entry name" value="Metal-dependent hydrolases"/>
    <property type="match status" value="1"/>
</dbReference>
<dbReference type="PANTHER" id="PTHR32182">
    <property type="entry name" value="DNA REPLICATION AND REPAIR PROTEIN RECF"/>
    <property type="match status" value="1"/>
</dbReference>
<proteinExistence type="predicted"/>
<feature type="domain" description="ATPase AAA-type core" evidence="1">
    <location>
        <begin position="378"/>
        <end position="823"/>
    </location>
</feature>
<dbReference type="GO" id="GO:0000731">
    <property type="term" value="P:DNA synthesis involved in DNA repair"/>
    <property type="evidence" value="ECO:0007669"/>
    <property type="project" value="TreeGrafter"/>
</dbReference>
<dbReference type="Pfam" id="PF13304">
    <property type="entry name" value="AAA_21"/>
    <property type="match status" value="1"/>
</dbReference>
<evidence type="ECO:0000313" key="2">
    <source>
        <dbReference type="EMBL" id="SQC06444.1"/>
    </source>
</evidence>
<evidence type="ECO:0000313" key="3">
    <source>
        <dbReference type="Proteomes" id="UP000250234"/>
    </source>
</evidence>
<evidence type="ECO:0000259" key="1">
    <source>
        <dbReference type="Pfam" id="PF13304"/>
    </source>
</evidence>
<name>A0A2X3C3D5_CLOPF</name>
<dbReference type="InterPro" id="IPR027417">
    <property type="entry name" value="P-loop_NTPase"/>
</dbReference>
<dbReference type="NCBIfam" id="NF045781">
    <property type="entry name" value="Spaf1101_AAA_ATP"/>
    <property type="match status" value="1"/>
</dbReference>
<dbReference type="SUPFAM" id="SSF52540">
    <property type="entry name" value="P-loop containing nucleoside triphosphate hydrolases"/>
    <property type="match status" value="1"/>
</dbReference>
<dbReference type="RefSeq" id="WP_242979110.1">
    <property type="nucleotide sequence ID" value="NZ_CATNYA010000081.1"/>
</dbReference>
<protein>
    <submittedName>
        <fullName evidence="2">DNA repair ATPase</fullName>
    </submittedName>
</protein>
<dbReference type="InterPro" id="IPR003959">
    <property type="entry name" value="ATPase_AAA_core"/>
</dbReference>
<gene>
    <name evidence="2" type="ORF">NCTC8081_00554</name>
</gene>
<dbReference type="GO" id="GO:0006302">
    <property type="term" value="P:double-strand break repair"/>
    <property type="evidence" value="ECO:0007669"/>
    <property type="project" value="TreeGrafter"/>
</dbReference>
<dbReference type="GO" id="GO:0005524">
    <property type="term" value="F:ATP binding"/>
    <property type="evidence" value="ECO:0007669"/>
    <property type="project" value="InterPro"/>
</dbReference>
<dbReference type="Gene3D" id="3.40.50.300">
    <property type="entry name" value="P-loop containing nucleotide triphosphate hydrolases"/>
    <property type="match status" value="2"/>
</dbReference>
<dbReference type="PANTHER" id="PTHR32182:SF22">
    <property type="entry name" value="ATP-DEPENDENT ENDONUCLEASE, OLD FAMILY-RELATED"/>
    <property type="match status" value="1"/>
</dbReference>
<reference evidence="2 3" key="1">
    <citation type="submission" date="2018-06" db="EMBL/GenBank/DDBJ databases">
        <authorList>
            <consortium name="Pathogen Informatics"/>
            <person name="Doyle S."/>
        </authorList>
    </citation>
    <scope>NUCLEOTIDE SEQUENCE [LARGE SCALE GENOMIC DNA]</scope>
    <source>
        <strain evidence="2 3">NCTC8081</strain>
    </source>
</reference>
<dbReference type="SUPFAM" id="SSF89550">
    <property type="entry name" value="PHP domain-like"/>
    <property type="match status" value="1"/>
</dbReference>
<dbReference type="Proteomes" id="UP000250234">
    <property type="component" value="Unassembled WGS sequence"/>
</dbReference>
<organism evidence="2 3">
    <name type="scientific">Clostridium perfringens</name>
    <dbReference type="NCBI Taxonomy" id="1502"/>
    <lineage>
        <taxon>Bacteria</taxon>
        <taxon>Bacillati</taxon>
        <taxon>Bacillota</taxon>
        <taxon>Clostridia</taxon>
        <taxon>Eubacteriales</taxon>
        <taxon>Clostridiaceae</taxon>
        <taxon>Clostridium</taxon>
    </lineage>
</organism>
<dbReference type="GO" id="GO:0016887">
    <property type="term" value="F:ATP hydrolysis activity"/>
    <property type="evidence" value="ECO:0007669"/>
    <property type="project" value="InterPro"/>
</dbReference>